<protein>
    <submittedName>
        <fullName evidence="1">Uncharacterized protein</fullName>
    </submittedName>
</protein>
<accession>A0ACC2LG63</accession>
<organism evidence="1 2">
    <name type="scientific">Persea americana</name>
    <name type="common">Avocado</name>
    <dbReference type="NCBI Taxonomy" id="3435"/>
    <lineage>
        <taxon>Eukaryota</taxon>
        <taxon>Viridiplantae</taxon>
        <taxon>Streptophyta</taxon>
        <taxon>Embryophyta</taxon>
        <taxon>Tracheophyta</taxon>
        <taxon>Spermatophyta</taxon>
        <taxon>Magnoliopsida</taxon>
        <taxon>Magnoliidae</taxon>
        <taxon>Laurales</taxon>
        <taxon>Lauraceae</taxon>
        <taxon>Persea</taxon>
    </lineage>
</organism>
<keyword evidence="2" id="KW-1185">Reference proteome</keyword>
<reference evidence="1 2" key="1">
    <citation type="journal article" date="2022" name="Hortic Res">
        <title>A haplotype resolved chromosomal level avocado genome allows analysis of novel avocado genes.</title>
        <authorList>
            <person name="Nath O."/>
            <person name="Fletcher S.J."/>
            <person name="Hayward A."/>
            <person name="Shaw L.M."/>
            <person name="Masouleh A.K."/>
            <person name="Furtado A."/>
            <person name="Henry R.J."/>
            <person name="Mitter N."/>
        </authorList>
    </citation>
    <scope>NUCLEOTIDE SEQUENCE [LARGE SCALE GENOMIC DNA]</scope>
    <source>
        <strain evidence="2">cv. Hass</strain>
    </source>
</reference>
<dbReference type="Proteomes" id="UP001234297">
    <property type="component" value="Chromosome 8"/>
</dbReference>
<sequence>MSAELETTGKRQVEVHFVDAGVPCLIEENFEGYYLEYGDAGLQDLLQDQETVYQSLHANSGNEITKASASTDSSPDTKQSGGNRKMENEGESSQGDAVESQLALDEAVARALQELEDQQAGISFSESMGTESDKDDPSSARQERTPTQDSTVNREHNSADTNSVVRQDGIDPDNMTYEELQSLGEAIGTESKGLSDKLISYLPSSKYKTGFFSRKEKHEECVICCMAYKNREILITLPCQHQYHSKCITEWLRINKACPVCTVEVFGS</sequence>
<name>A0ACC2LG63_PERAE</name>
<evidence type="ECO:0000313" key="2">
    <source>
        <dbReference type="Proteomes" id="UP001234297"/>
    </source>
</evidence>
<gene>
    <name evidence="1" type="ORF">MRB53_025654</name>
</gene>
<proteinExistence type="predicted"/>
<dbReference type="EMBL" id="CM056816">
    <property type="protein sequence ID" value="KAJ8632318.1"/>
    <property type="molecule type" value="Genomic_DNA"/>
</dbReference>
<comment type="caution">
    <text evidence="1">The sequence shown here is derived from an EMBL/GenBank/DDBJ whole genome shotgun (WGS) entry which is preliminary data.</text>
</comment>
<evidence type="ECO:0000313" key="1">
    <source>
        <dbReference type="EMBL" id="KAJ8632318.1"/>
    </source>
</evidence>